<comment type="similarity">
    <text evidence="2">Belongs to the SLC41A transporter family.</text>
</comment>
<keyword evidence="5" id="KW-0460">Magnesium</keyword>
<organism evidence="11 12">
    <name type="scientific">Haloarcula limicola</name>
    <dbReference type="NCBI Taxonomy" id="1429915"/>
    <lineage>
        <taxon>Archaea</taxon>
        <taxon>Methanobacteriati</taxon>
        <taxon>Methanobacteriota</taxon>
        <taxon>Stenosarchaea group</taxon>
        <taxon>Halobacteria</taxon>
        <taxon>Halobacteriales</taxon>
        <taxon>Haloarculaceae</taxon>
        <taxon>Haloarcula</taxon>
    </lineage>
</organism>
<evidence type="ECO:0000256" key="7">
    <source>
        <dbReference type="ARBA" id="ARBA00023065"/>
    </source>
</evidence>
<dbReference type="Proteomes" id="UP000766550">
    <property type="component" value="Unassembled WGS sequence"/>
</dbReference>
<feature type="transmembrane region" description="Helical" evidence="9">
    <location>
        <begin position="126"/>
        <end position="152"/>
    </location>
</feature>
<dbReference type="SUPFAM" id="SSF161093">
    <property type="entry name" value="MgtE membrane domain-like"/>
    <property type="match status" value="1"/>
</dbReference>
<accession>A0A8J8C9A1</accession>
<dbReference type="InterPro" id="IPR006667">
    <property type="entry name" value="SLC41_membr_dom"/>
</dbReference>
<evidence type="ECO:0000256" key="4">
    <source>
        <dbReference type="ARBA" id="ARBA00022692"/>
    </source>
</evidence>
<evidence type="ECO:0000256" key="8">
    <source>
        <dbReference type="ARBA" id="ARBA00023136"/>
    </source>
</evidence>
<evidence type="ECO:0000256" key="6">
    <source>
        <dbReference type="ARBA" id="ARBA00022989"/>
    </source>
</evidence>
<dbReference type="AlphaFoldDB" id="A0A8J8C9A1"/>
<feature type="transmembrane region" description="Helical" evidence="9">
    <location>
        <begin position="164"/>
        <end position="189"/>
    </location>
</feature>
<gene>
    <name evidence="11" type="ORF">KTS45_13855</name>
</gene>
<evidence type="ECO:0000256" key="9">
    <source>
        <dbReference type="SAM" id="Phobius"/>
    </source>
</evidence>
<feature type="transmembrane region" description="Helical" evidence="9">
    <location>
        <begin position="89"/>
        <end position="114"/>
    </location>
</feature>
<feature type="transmembrane region" description="Helical" evidence="9">
    <location>
        <begin position="18"/>
        <end position="36"/>
    </location>
</feature>
<reference evidence="11 12" key="1">
    <citation type="submission" date="2021-06" db="EMBL/GenBank/DDBJ databases">
        <title>New haloarchaea isolates fom saline soil.</title>
        <authorList>
            <person name="Duran-Viseras A."/>
            <person name="Sanchez-Porro C.S."/>
            <person name="Ventosa A."/>
        </authorList>
    </citation>
    <scope>NUCLEOTIDE SEQUENCE [LARGE SCALE GENOMIC DNA]</scope>
    <source>
        <strain evidence="11 12">JCM 183640</strain>
    </source>
</reference>
<dbReference type="InterPro" id="IPR036739">
    <property type="entry name" value="SLC41_membr_dom_sf"/>
</dbReference>
<name>A0A8J8C9A1_9EURY</name>
<keyword evidence="6 9" id="KW-1133">Transmembrane helix</keyword>
<dbReference type="InterPro" id="IPR045349">
    <property type="entry name" value="SLC41A1-3"/>
</dbReference>
<protein>
    <submittedName>
        <fullName evidence="11">Magnesium transporter</fullName>
    </submittedName>
</protein>
<evidence type="ECO:0000256" key="3">
    <source>
        <dbReference type="ARBA" id="ARBA00022448"/>
    </source>
</evidence>
<sequence>MADVAADEWTVRGIVRRMFPVLVVLTAIELGSGLVLDTFEGTLLRYPTLLVLVPVTIGMAGNLGSILASRLSTAFHLGLLSFDATDDRLAGNALATVGLAVTVFPLVGGGAWAVQAAVGVTRLAPGIVVAVALASGVTLAVLAVVVTTITTYAAYRFELDPDDVVIPVVTNVCDVLGVLVLFGVVRVLVSG</sequence>
<comment type="subcellular location">
    <subcellularLocation>
        <location evidence="1">Membrane</location>
        <topology evidence="1">Multi-pass membrane protein</topology>
    </subcellularLocation>
</comment>
<feature type="domain" description="SLC41A/MgtE integral membrane" evidence="10">
    <location>
        <begin position="53"/>
        <end position="184"/>
    </location>
</feature>
<proteinExistence type="inferred from homology"/>
<keyword evidence="8 9" id="KW-0472">Membrane</keyword>
<keyword evidence="4 9" id="KW-0812">Transmembrane</keyword>
<feature type="transmembrane region" description="Helical" evidence="9">
    <location>
        <begin position="48"/>
        <end position="69"/>
    </location>
</feature>
<dbReference type="GO" id="GO:0016020">
    <property type="term" value="C:membrane"/>
    <property type="evidence" value="ECO:0007669"/>
    <property type="project" value="UniProtKB-SubCell"/>
</dbReference>
<comment type="caution">
    <text evidence="11">The sequence shown here is derived from an EMBL/GenBank/DDBJ whole genome shotgun (WGS) entry which is preliminary data.</text>
</comment>
<keyword evidence="7" id="KW-0406">Ion transport</keyword>
<dbReference type="Gene3D" id="1.10.357.20">
    <property type="entry name" value="SLC41 divalent cation transporters, integral membrane domain"/>
    <property type="match status" value="1"/>
</dbReference>
<keyword evidence="3" id="KW-0813">Transport</keyword>
<evidence type="ECO:0000256" key="2">
    <source>
        <dbReference type="ARBA" id="ARBA00009749"/>
    </source>
</evidence>
<keyword evidence="12" id="KW-1185">Reference proteome</keyword>
<dbReference type="EMBL" id="JAHQXF010000002">
    <property type="protein sequence ID" value="MBV0925285.1"/>
    <property type="molecule type" value="Genomic_DNA"/>
</dbReference>
<dbReference type="PANTHER" id="PTHR16228:SF7">
    <property type="entry name" value="SLC41A_MGTE INTEGRAL MEMBRANE DOMAIN-CONTAINING PROTEIN"/>
    <property type="match status" value="1"/>
</dbReference>
<evidence type="ECO:0000313" key="12">
    <source>
        <dbReference type="Proteomes" id="UP000766550"/>
    </source>
</evidence>
<evidence type="ECO:0000259" key="10">
    <source>
        <dbReference type="Pfam" id="PF01769"/>
    </source>
</evidence>
<evidence type="ECO:0000256" key="1">
    <source>
        <dbReference type="ARBA" id="ARBA00004141"/>
    </source>
</evidence>
<dbReference type="PANTHER" id="PTHR16228">
    <property type="entry name" value="DIVALENT CATION TRANSPORTER SOLUTE CARRIER FAMILY 41"/>
    <property type="match status" value="1"/>
</dbReference>
<dbReference type="GO" id="GO:0008324">
    <property type="term" value="F:monoatomic cation transmembrane transporter activity"/>
    <property type="evidence" value="ECO:0007669"/>
    <property type="project" value="InterPro"/>
</dbReference>
<dbReference type="Pfam" id="PF01769">
    <property type="entry name" value="MgtE"/>
    <property type="match status" value="1"/>
</dbReference>
<evidence type="ECO:0000313" key="11">
    <source>
        <dbReference type="EMBL" id="MBV0925285.1"/>
    </source>
</evidence>
<dbReference type="OrthoDB" id="203810at2157"/>
<evidence type="ECO:0000256" key="5">
    <source>
        <dbReference type="ARBA" id="ARBA00022842"/>
    </source>
</evidence>